<evidence type="ECO:0000313" key="3">
    <source>
        <dbReference type="Proteomes" id="UP000314251"/>
    </source>
</evidence>
<evidence type="ECO:0008006" key="4">
    <source>
        <dbReference type="Google" id="ProtNLM"/>
    </source>
</evidence>
<dbReference type="Proteomes" id="UP000314251">
    <property type="component" value="Unassembled WGS sequence"/>
</dbReference>
<evidence type="ECO:0000256" key="1">
    <source>
        <dbReference type="SAM" id="MobiDB-lite"/>
    </source>
</evidence>
<feature type="region of interest" description="Disordered" evidence="1">
    <location>
        <begin position="1"/>
        <end position="47"/>
    </location>
</feature>
<dbReference type="OrthoDB" id="3351204at2"/>
<feature type="compositionally biased region" description="Pro residues" evidence="1">
    <location>
        <begin position="1"/>
        <end position="15"/>
    </location>
</feature>
<dbReference type="EMBL" id="VDLY02000009">
    <property type="protein sequence ID" value="KAB8164622.1"/>
    <property type="molecule type" value="Genomic_DNA"/>
</dbReference>
<evidence type="ECO:0000313" key="2">
    <source>
        <dbReference type="EMBL" id="KAB8164622.1"/>
    </source>
</evidence>
<dbReference type="Pfam" id="PF14433">
    <property type="entry name" value="SUKH-3"/>
    <property type="match status" value="1"/>
</dbReference>
<sequence>MPTPPFPVVPFPRSPTPRSLPGIYGTAPDSPAPATSRNDDNRPLGTARCRTAAPAGPAMEQWSTGTIHARNSDGAVTMTRASQRWSESTDRTLRAAGWFPGRRVETAMWESVLEERGGFTIHPAARVFLREFGGLEVRERGPGISAIRADFQIDPRMAEWDEEIFDVLSEEASTSLYPLGMAGRRNLYLGMAADGRVFLGMDEAWEFADSGDRALEKLVEGIN</sequence>
<accession>A0A5N6A8R5</accession>
<organism evidence="2 3">
    <name type="scientific">Streptomyces mimosae</name>
    <dbReference type="NCBI Taxonomy" id="2586635"/>
    <lineage>
        <taxon>Bacteria</taxon>
        <taxon>Bacillati</taxon>
        <taxon>Actinomycetota</taxon>
        <taxon>Actinomycetes</taxon>
        <taxon>Kitasatosporales</taxon>
        <taxon>Streptomycetaceae</taxon>
        <taxon>Streptomyces</taxon>
    </lineage>
</organism>
<dbReference type="AlphaFoldDB" id="A0A5N6A8R5"/>
<protein>
    <recommendedName>
        <fullName evidence="4">SUKH-3 domain containing protein</fullName>
    </recommendedName>
</protein>
<reference evidence="2" key="1">
    <citation type="submission" date="2019-10" db="EMBL/GenBank/DDBJ databases">
        <title>Nonomuraea sp. nov., isolated from Phyllanthus amarus.</title>
        <authorList>
            <person name="Klykleung N."/>
            <person name="Tanasupawat S."/>
        </authorList>
    </citation>
    <scope>NUCLEOTIDE SEQUENCE [LARGE SCALE GENOMIC DNA]</scope>
    <source>
        <strain evidence="2">3MP-10</strain>
    </source>
</reference>
<comment type="caution">
    <text evidence="2">The sequence shown here is derived from an EMBL/GenBank/DDBJ whole genome shotgun (WGS) entry which is preliminary data.</text>
</comment>
<proteinExistence type="predicted"/>
<keyword evidence="3" id="KW-1185">Reference proteome</keyword>
<name>A0A5N6A8R5_9ACTN</name>
<dbReference type="InterPro" id="IPR025850">
    <property type="entry name" value="SUKH-3"/>
</dbReference>
<gene>
    <name evidence="2" type="ORF">FH607_015365</name>
</gene>